<dbReference type="AlphaFoldDB" id="A0A194PI32"/>
<feature type="transmembrane region" description="Helical" evidence="5">
    <location>
        <begin position="55"/>
        <end position="75"/>
    </location>
</feature>
<sequence>MAWGAFSFSREGRARLAAVLRALLIVQLVISLLVVLLCYNASFRVMSLLKQVHRLTVYLFYGLIVVHAYCMKLQYTSGLRLISWLLKCPHWPRAALAARTWLISGTLVAFNGLLVYAACRGTLKALMKELSSSLRIGIAQYLTEPTWKHLMDTMQIELSCCGVERPNDWHEIPWINLDFLNEESLVVMKLAGTDGKILPPVSPYSCCTPRVLAACYHDPLQQVNTTDIVEWRGAWATGSPLPSASLHTRGCAEAIRAPLARALLGLQVFNVLVLLLQFIIVILAQLLRTSAIEAVLSGDFDGLGRGWLLGTLGPTERASLITKAEAYVSARAEISYRRVPRTYARYNGAGERRLLLSYQIRNKYTKTLVFTDMRPSRPPPSLSGMSLSPAVTCSHVQSRAVTGSHVQSHTVTCGAHLSLTSQPYTVTARVTRDGLHEPSQMYSRSKRVWTSACDVSVSNQGMYKEY</sequence>
<evidence type="ECO:0000256" key="2">
    <source>
        <dbReference type="ARBA" id="ARBA00022692"/>
    </source>
</evidence>
<organism evidence="6 7">
    <name type="scientific">Papilio xuthus</name>
    <name type="common">Asian swallowtail butterfly</name>
    <dbReference type="NCBI Taxonomy" id="66420"/>
    <lineage>
        <taxon>Eukaryota</taxon>
        <taxon>Metazoa</taxon>
        <taxon>Ecdysozoa</taxon>
        <taxon>Arthropoda</taxon>
        <taxon>Hexapoda</taxon>
        <taxon>Insecta</taxon>
        <taxon>Pterygota</taxon>
        <taxon>Neoptera</taxon>
        <taxon>Endopterygota</taxon>
        <taxon>Lepidoptera</taxon>
        <taxon>Glossata</taxon>
        <taxon>Ditrysia</taxon>
        <taxon>Papilionoidea</taxon>
        <taxon>Papilionidae</taxon>
        <taxon>Papilioninae</taxon>
        <taxon>Papilio</taxon>
    </lineage>
</organism>
<keyword evidence="7" id="KW-1185">Reference proteome</keyword>
<dbReference type="Gene3D" id="1.10.1450.10">
    <property type="entry name" value="Tetraspanin"/>
    <property type="match status" value="1"/>
</dbReference>
<keyword evidence="2 5" id="KW-0812">Transmembrane</keyword>
<dbReference type="Proteomes" id="UP000053268">
    <property type="component" value="Unassembled WGS sequence"/>
</dbReference>
<reference evidence="6 7" key="1">
    <citation type="journal article" date="2015" name="Nat. Commun.">
        <title>Outbred genome sequencing and CRISPR/Cas9 gene editing in butterflies.</title>
        <authorList>
            <person name="Li X."/>
            <person name="Fan D."/>
            <person name="Zhang W."/>
            <person name="Liu G."/>
            <person name="Zhang L."/>
            <person name="Zhao L."/>
            <person name="Fang X."/>
            <person name="Chen L."/>
            <person name="Dong Y."/>
            <person name="Chen Y."/>
            <person name="Ding Y."/>
            <person name="Zhao R."/>
            <person name="Feng M."/>
            <person name="Zhu Y."/>
            <person name="Feng Y."/>
            <person name="Jiang X."/>
            <person name="Zhu D."/>
            <person name="Xiang H."/>
            <person name="Feng X."/>
            <person name="Li S."/>
            <person name="Wang J."/>
            <person name="Zhang G."/>
            <person name="Kronforst M.R."/>
            <person name="Wang W."/>
        </authorList>
    </citation>
    <scope>NUCLEOTIDE SEQUENCE [LARGE SCALE GENOMIC DNA]</scope>
    <source>
        <strain evidence="6">Ya'a_city_454_Px</strain>
        <tissue evidence="6">Whole body</tissue>
    </source>
</reference>
<evidence type="ECO:0000256" key="1">
    <source>
        <dbReference type="ARBA" id="ARBA00004141"/>
    </source>
</evidence>
<evidence type="ECO:0000313" key="7">
    <source>
        <dbReference type="Proteomes" id="UP000053268"/>
    </source>
</evidence>
<accession>A0A194PI32</accession>
<dbReference type="STRING" id="66420.A0A194PI32"/>
<keyword evidence="6" id="KW-0675">Receptor</keyword>
<evidence type="ECO:0000256" key="4">
    <source>
        <dbReference type="ARBA" id="ARBA00023136"/>
    </source>
</evidence>
<dbReference type="SUPFAM" id="SSF48652">
    <property type="entry name" value="Tetraspanin"/>
    <property type="match status" value="1"/>
</dbReference>
<feature type="transmembrane region" description="Helical" evidence="5">
    <location>
        <begin position="263"/>
        <end position="287"/>
    </location>
</feature>
<keyword evidence="3 5" id="KW-1133">Transmembrane helix</keyword>
<dbReference type="EMBL" id="KQ459603">
    <property type="protein sequence ID" value="KPI92977.1"/>
    <property type="molecule type" value="Genomic_DNA"/>
</dbReference>
<dbReference type="InterPro" id="IPR018499">
    <property type="entry name" value="Tetraspanin/Peripherin"/>
</dbReference>
<dbReference type="GO" id="GO:0016020">
    <property type="term" value="C:membrane"/>
    <property type="evidence" value="ECO:0007669"/>
    <property type="project" value="UniProtKB-SubCell"/>
</dbReference>
<name>A0A194PI32_PAPXU</name>
<comment type="subcellular location">
    <subcellularLocation>
        <location evidence="1">Membrane</location>
        <topology evidence="1">Multi-pass membrane protein</topology>
    </subcellularLocation>
</comment>
<dbReference type="InterPro" id="IPR008952">
    <property type="entry name" value="Tetraspanin_EC2_sf"/>
</dbReference>
<feature type="transmembrane region" description="Helical" evidence="5">
    <location>
        <begin position="95"/>
        <end position="119"/>
    </location>
</feature>
<proteinExistence type="predicted"/>
<evidence type="ECO:0000256" key="5">
    <source>
        <dbReference type="SAM" id="Phobius"/>
    </source>
</evidence>
<gene>
    <name evidence="6" type="ORF">RR46_14198</name>
</gene>
<keyword evidence="4 5" id="KW-0472">Membrane</keyword>
<feature type="transmembrane region" description="Helical" evidence="5">
    <location>
        <begin position="20"/>
        <end position="43"/>
    </location>
</feature>
<evidence type="ECO:0000313" key="6">
    <source>
        <dbReference type="EMBL" id="KPI92977.1"/>
    </source>
</evidence>
<dbReference type="Pfam" id="PF00335">
    <property type="entry name" value="Tetraspanin"/>
    <property type="match status" value="1"/>
</dbReference>
<evidence type="ECO:0000256" key="3">
    <source>
        <dbReference type="ARBA" id="ARBA00022989"/>
    </source>
</evidence>
<protein>
    <submittedName>
        <fullName evidence="6">Photoreceptor outer segment membrane glycoprotein 2</fullName>
    </submittedName>
</protein>